<dbReference type="InterPro" id="IPR002220">
    <property type="entry name" value="DapA-like"/>
</dbReference>
<evidence type="ECO:0000313" key="3">
    <source>
        <dbReference type="EMBL" id="ODA32553.1"/>
    </source>
</evidence>
<gene>
    <name evidence="3" type="ORF">A6X21_19495</name>
</gene>
<dbReference type="GO" id="GO:0008840">
    <property type="term" value="F:4-hydroxy-tetrahydrodipicolinate synthase activity"/>
    <property type="evidence" value="ECO:0007669"/>
    <property type="project" value="TreeGrafter"/>
</dbReference>
<evidence type="ECO:0000256" key="1">
    <source>
        <dbReference type="ARBA" id="ARBA00007592"/>
    </source>
</evidence>
<comment type="caution">
    <text evidence="3">The sequence shown here is derived from an EMBL/GenBank/DDBJ whole genome shotgun (WGS) entry which is preliminary data.</text>
</comment>
<evidence type="ECO:0000256" key="2">
    <source>
        <dbReference type="ARBA" id="ARBA00023239"/>
    </source>
</evidence>
<dbReference type="PANTHER" id="PTHR12128">
    <property type="entry name" value="DIHYDRODIPICOLINATE SYNTHASE"/>
    <property type="match status" value="1"/>
</dbReference>
<dbReference type="AlphaFoldDB" id="A0A1C3EH66"/>
<dbReference type="Proteomes" id="UP000094828">
    <property type="component" value="Unassembled WGS sequence"/>
</dbReference>
<dbReference type="EMBL" id="LYDR01000063">
    <property type="protein sequence ID" value="ODA32553.1"/>
    <property type="molecule type" value="Genomic_DNA"/>
</dbReference>
<dbReference type="Pfam" id="PF00701">
    <property type="entry name" value="DHDPS"/>
    <property type="match status" value="1"/>
</dbReference>
<dbReference type="RefSeq" id="WP_068847071.1">
    <property type="nucleotide sequence ID" value="NZ_LYDR01000063.1"/>
</dbReference>
<name>A0A1C3EH66_9PLAN</name>
<keyword evidence="2" id="KW-0456">Lyase</keyword>
<proteinExistence type="inferred from homology"/>
<dbReference type="OrthoDB" id="9782828at2"/>
<comment type="similarity">
    <text evidence="1">Belongs to the DapA family.</text>
</comment>
<dbReference type="InterPro" id="IPR013785">
    <property type="entry name" value="Aldolase_TIM"/>
</dbReference>
<organism evidence="3 4">
    <name type="scientific">Planctopirus hydrillae</name>
    <dbReference type="NCBI Taxonomy" id="1841610"/>
    <lineage>
        <taxon>Bacteria</taxon>
        <taxon>Pseudomonadati</taxon>
        <taxon>Planctomycetota</taxon>
        <taxon>Planctomycetia</taxon>
        <taxon>Planctomycetales</taxon>
        <taxon>Planctomycetaceae</taxon>
        <taxon>Planctopirus</taxon>
    </lineage>
</organism>
<protein>
    <recommendedName>
        <fullName evidence="5">Dihydrodipicolinate synthase family protein</fullName>
    </recommendedName>
</protein>
<dbReference type="PANTHER" id="PTHR12128:SF66">
    <property type="entry name" value="4-HYDROXY-2-OXOGLUTARATE ALDOLASE, MITOCHONDRIAL"/>
    <property type="match status" value="1"/>
</dbReference>
<reference evidence="3 4" key="1">
    <citation type="submission" date="2016-05" db="EMBL/GenBank/DDBJ databases">
        <title>Genomic and physiological characterization of Planctopirus sp. isolated from fresh water lake.</title>
        <authorList>
            <person name="Subhash Y."/>
            <person name="Ramana C."/>
        </authorList>
    </citation>
    <scope>NUCLEOTIDE SEQUENCE [LARGE SCALE GENOMIC DNA]</scope>
    <source>
        <strain evidence="3 4">JC280</strain>
    </source>
</reference>
<dbReference type="CDD" id="cd00408">
    <property type="entry name" value="DHDPS-like"/>
    <property type="match status" value="1"/>
</dbReference>
<evidence type="ECO:0000313" key="4">
    <source>
        <dbReference type="Proteomes" id="UP000094828"/>
    </source>
</evidence>
<dbReference type="SUPFAM" id="SSF51569">
    <property type="entry name" value="Aldolase"/>
    <property type="match status" value="1"/>
</dbReference>
<dbReference type="Gene3D" id="3.20.20.70">
    <property type="entry name" value="Aldolase class I"/>
    <property type="match status" value="1"/>
</dbReference>
<sequence>MHSISNARQQLQQKLFPQGIPRLWCPSLTHFSAAAQFDVQRIRAHATAMSPWIGGLLVPGSTGEGWEMTDDDIEQLLEITFDIAHSLNLPVLIGVLKTSTDNVISGIQRLHQFSQHPCFAGFTVCPPQGEQLTQPEILAGLRTVFDMGYPIALYQLPQVTRNEVSPETVQWLAANYHNLILFKDTSGHDRVATSGVDLQGVFLVRGAEAGGYAHWLKESGGAYDGFLLSTANVFAKELATMIQLAEAGQIDEARALSTRLETLVQQTFDSVKSIPAGNPFTNANKVLDHIRAYGESFHIQPAPRLYSGISLPWEPIAQGHERLKEWQQAPLTGYLNTQ</sequence>
<evidence type="ECO:0008006" key="5">
    <source>
        <dbReference type="Google" id="ProtNLM"/>
    </source>
</evidence>
<accession>A0A1C3EH66</accession>
<dbReference type="SMART" id="SM01130">
    <property type="entry name" value="DHDPS"/>
    <property type="match status" value="1"/>
</dbReference>
<dbReference type="STRING" id="1841610.A6X21_19495"/>
<keyword evidence="4" id="KW-1185">Reference proteome</keyword>